<protein>
    <submittedName>
        <fullName evidence="3">DNA repair exonuclease</fullName>
    </submittedName>
</protein>
<dbReference type="PANTHER" id="PTHR30337">
    <property type="entry name" value="COMPONENT OF ATP-DEPENDENT DSDNA EXONUCLEASE"/>
    <property type="match status" value="1"/>
</dbReference>
<dbReference type="Proteomes" id="UP000246077">
    <property type="component" value="Unassembled WGS sequence"/>
</dbReference>
<reference evidence="4" key="1">
    <citation type="submission" date="2018-05" db="EMBL/GenBank/DDBJ databases">
        <title>Zavarzinia sp. HR-AS.</title>
        <authorList>
            <person name="Lee Y."/>
            <person name="Jeon C.O."/>
        </authorList>
    </citation>
    <scope>NUCLEOTIDE SEQUENCE [LARGE SCALE GENOMIC DNA]</scope>
    <source>
        <strain evidence="4">DSM 1231</strain>
    </source>
</reference>
<name>A0A317DSF9_9PROT</name>
<keyword evidence="3" id="KW-0269">Exonuclease</keyword>
<evidence type="ECO:0000313" key="3">
    <source>
        <dbReference type="EMBL" id="PWR17607.1"/>
    </source>
</evidence>
<keyword evidence="1" id="KW-0378">Hydrolase</keyword>
<dbReference type="InterPro" id="IPR004843">
    <property type="entry name" value="Calcineurin-like_PHP"/>
</dbReference>
<organism evidence="3 4">
    <name type="scientific">Zavarzinia compransoris</name>
    <dbReference type="NCBI Taxonomy" id="1264899"/>
    <lineage>
        <taxon>Bacteria</taxon>
        <taxon>Pseudomonadati</taxon>
        <taxon>Pseudomonadota</taxon>
        <taxon>Alphaproteobacteria</taxon>
        <taxon>Rhodospirillales</taxon>
        <taxon>Zavarziniaceae</taxon>
        <taxon>Zavarzinia</taxon>
    </lineage>
</organism>
<dbReference type="AlphaFoldDB" id="A0A317DSF9"/>
<dbReference type="GO" id="GO:0004527">
    <property type="term" value="F:exonuclease activity"/>
    <property type="evidence" value="ECO:0007669"/>
    <property type="project" value="UniProtKB-KW"/>
</dbReference>
<evidence type="ECO:0000313" key="4">
    <source>
        <dbReference type="Proteomes" id="UP000246077"/>
    </source>
</evidence>
<dbReference type="OrthoDB" id="9773856at2"/>
<dbReference type="PANTHER" id="PTHR30337:SF7">
    <property type="entry name" value="PHOSPHOESTERASE"/>
    <property type="match status" value="1"/>
</dbReference>
<accession>A0A317DSF9</accession>
<comment type="caution">
    <text evidence="3">The sequence shown here is derived from an EMBL/GenBank/DDBJ whole genome shotgun (WGS) entry which is preliminary data.</text>
</comment>
<keyword evidence="3" id="KW-0540">Nuclease</keyword>
<dbReference type="PIRSF" id="PIRSF033091">
    <property type="entry name" value="Pesterase_YhaO"/>
    <property type="match status" value="1"/>
</dbReference>
<feature type="domain" description="Calcineurin-like phosphoesterase" evidence="2">
    <location>
        <begin position="16"/>
        <end position="212"/>
    </location>
</feature>
<dbReference type="SUPFAM" id="SSF56300">
    <property type="entry name" value="Metallo-dependent phosphatases"/>
    <property type="match status" value="1"/>
</dbReference>
<sequence>MSRLDGKRREGKAVAFRFVHTADIHLDSPLRSLALRDPTVAERVGVATREAFSRTIDLCLDERVDAFLIVGDLYDGSQVSMKTAQFLAQQLRRLDAAGIRTFIVRGNHDAISRITRELELPKTVTVFEGRASSHVIETGGLPVVIHGLSFSKPHAPDSLLSRFPAAQPGAVNIGMLHTSLNGSPVHDVYSPCSVADLQATGYDYWALGHIHIRAVHLGRGVVVMPGMPQGRNIGEAGPKSITLAQITDDGAITLEERSVRTVRFERLDIDVDGVSEWSDLIAVLDAGIRAAEREDPTEHLVLRPRLVGKTPLGWRIPRDLDRIRAEAELTAEALGTTWIDKVENDTVVGDRSASDDLPAELAALIQDELTDAPATLAEADEVIGGLLKSLPPELRDMLGDSQAALAEQRNSLMRAGVATVLALLSGRENG</sequence>
<dbReference type="InterPro" id="IPR041796">
    <property type="entry name" value="Mre11_N"/>
</dbReference>
<dbReference type="InterPro" id="IPR050535">
    <property type="entry name" value="DNA_Repair-Maintenance_Comp"/>
</dbReference>
<dbReference type="Pfam" id="PF00149">
    <property type="entry name" value="Metallophos"/>
    <property type="match status" value="1"/>
</dbReference>
<evidence type="ECO:0000259" key="2">
    <source>
        <dbReference type="Pfam" id="PF00149"/>
    </source>
</evidence>
<dbReference type="Gene3D" id="3.60.21.10">
    <property type="match status" value="1"/>
</dbReference>
<dbReference type="InterPro" id="IPR014576">
    <property type="entry name" value="Pesterase_YhaO"/>
</dbReference>
<dbReference type="CDD" id="cd00840">
    <property type="entry name" value="MPP_Mre11_N"/>
    <property type="match status" value="1"/>
</dbReference>
<gene>
    <name evidence="3" type="ORF">DKG75_22265</name>
</gene>
<keyword evidence="4" id="KW-1185">Reference proteome</keyword>
<proteinExistence type="predicted"/>
<dbReference type="InterPro" id="IPR029052">
    <property type="entry name" value="Metallo-depent_PP-like"/>
</dbReference>
<evidence type="ECO:0000256" key="1">
    <source>
        <dbReference type="ARBA" id="ARBA00022801"/>
    </source>
</evidence>
<dbReference type="EMBL" id="QGLF01000009">
    <property type="protein sequence ID" value="PWR17607.1"/>
    <property type="molecule type" value="Genomic_DNA"/>
</dbReference>